<keyword evidence="9" id="KW-1185">Reference proteome</keyword>
<dbReference type="Proteomes" id="UP000282574">
    <property type="component" value="Unassembled WGS sequence"/>
</dbReference>
<dbReference type="GO" id="GO:0003729">
    <property type="term" value="F:mRNA binding"/>
    <property type="evidence" value="ECO:0007669"/>
    <property type="project" value="InterPro"/>
</dbReference>
<comment type="caution">
    <text evidence="8">The sequence shown here is derived from an EMBL/GenBank/DDBJ whole genome shotgun (WGS) entry which is preliminary data.</text>
</comment>
<keyword evidence="3" id="KW-0540">Nuclease</keyword>
<evidence type="ECO:0000256" key="6">
    <source>
        <dbReference type="ARBA" id="ARBA00022884"/>
    </source>
</evidence>
<protein>
    <recommendedName>
        <fullName evidence="10">Addiction module toxin, HicA family protein</fullName>
    </recommendedName>
</protein>
<dbReference type="SUPFAM" id="SSF54786">
    <property type="entry name" value="YcfA/nrd intein domain"/>
    <property type="match status" value="1"/>
</dbReference>
<dbReference type="EMBL" id="RSCK01000020">
    <property type="protein sequence ID" value="RUT11869.1"/>
    <property type="molecule type" value="Genomic_DNA"/>
</dbReference>
<proteinExistence type="inferred from homology"/>
<evidence type="ECO:0000256" key="3">
    <source>
        <dbReference type="ARBA" id="ARBA00022722"/>
    </source>
</evidence>
<keyword evidence="4" id="KW-0255">Endonuclease</keyword>
<evidence type="ECO:0000256" key="7">
    <source>
        <dbReference type="ARBA" id="ARBA00023016"/>
    </source>
</evidence>
<dbReference type="GO" id="GO:0004519">
    <property type="term" value="F:endonuclease activity"/>
    <property type="evidence" value="ECO:0007669"/>
    <property type="project" value="UniProtKB-KW"/>
</dbReference>
<keyword evidence="6" id="KW-0694">RNA-binding</keyword>
<comment type="similarity">
    <text evidence="1">Belongs to the HicA mRNA interferase family.</text>
</comment>
<evidence type="ECO:0000313" key="9">
    <source>
        <dbReference type="Proteomes" id="UP000282574"/>
    </source>
</evidence>
<evidence type="ECO:0000256" key="5">
    <source>
        <dbReference type="ARBA" id="ARBA00022801"/>
    </source>
</evidence>
<dbReference type="AlphaFoldDB" id="A0AB37UKE4"/>
<gene>
    <name evidence="8" type="ORF">DSM107010_28750</name>
</gene>
<keyword evidence="2" id="KW-1277">Toxin-antitoxin system</keyword>
<evidence type="ECO:0008006" key="10">
    <source>
        <dbReference type="Google" id="ProtNLM"/>
    </source>
</evidence>
<keyword evidence="5" id="KW-0378">Hydrolase</keyword>
<sequence length="60" mass="6977">MVKYLSLGWRLRLGRLRVLSAQEVCQILEQFGLIKVRQRGSHIIMQKRTEDTTITVPVPN</sequence>
<dbReference type="GO" id="GO:0016787">
    <property type="term" value="F:hydrolase activity"/>
    <property type="evidence" value="ECO:0007669"/>
    <property type="project" value="UniProtKB-KW"/>
</dbReference>
<evidence type="ECO:0000256" key="1">
    <source>
        <dbReference type="ARBA" id="ARBA00006620"/>
    </source>
</evidence>
<name>A0AB37UKE4_9CYAN</name>
<dbReference type="InterPro" id="IPR012933">
    <property type="entry name" value="HicA_mRNA_interferase"/>
</dbReference>
<dbReference type="Gene3D" id="3.30.920.30">
    <property type="entry name" value="Hypothetical protein"/>
    <property type="match status" value="1"/>
</dbReference>
<dbReference type="InterPro" id="IPR038570">
    <property type="entry name" value="HicA_sf"/>
</dbReference>
<evidence type="ECO:0000256" key="2">
    <source>
        <dbReference type="ARBA" id="ARBA00022649"/>
    </source>
</evidence>
<accession>A0AB37UKE4</accession>
<dbReference type="Pfam" id="PF07927">
    <property type="entry name" value="HicA_toxin"/>
    <property type="match status" value="1"/>
</dbReference>
<reference evidence="8 9" key="1">
    <citation type="journal article" date="2019" name="Genome Biol. Evol.">
        <title>Day and night: Metabolic profiles and evolutionary relationships of six axenic non-marine cyanobacteria.</title>
        <authorList>
            <person name="Will S.E."/>
            <person name="Henke P."/>
            <person name="Boedeker C."/>
            <person name="Huang S."/>
            <person name="Brinkmann H."/>
            <person name="Rohde M."/>
            <person name="Jarek M."/>
            <person name="Friedl T."/>
            <person name="Seufert S."/>
            <person name="Schumacher M."/>
            <person name="Overmann J."/>
            <person name="Neumann-Schaal M."/>
            <person name="Petersen J."/>
        </authorList>
    </citation>
    <scope>NUCLEOTIDE SEQUENCE [LARGE SCALE GENOMIC DNA]</scope>
    <source>
        <strain evidence="8 9">SAG 39.79</strain>
    </source>
</reference>
<evidence type="ECO:0000256" key="4">
    <source>
        <dbReference type="ARBA" id="ARBA00022759"/>
    </source>
</evidence>
<organism evidence="8 9">
    <name type="scientific">Chroococcidiopsis cubana SAG 39.79</name>
    <dbReference type="NCBI Taxonomy" id="388085"/>
    <lineage>
        <taxon>Bacteria</taxon>
        <taxon>Bacillati</taxon>
        <taxon>Cyanobacteriota</taxon>
        <taxon>Cyanophyceae</taxon>
        <taxon>Chroococcidiopsidales</taxon>
        <taxon>Chroococcidiopsidaceae</taxon>
        <taxon>Chroococcidiopsis</taxon>
    </lineage>
</organism>
<evidence type="ECO:0000313" key="8">
    <source>
        <dbReference type="EMBL" id="RUT11869.1"/>
    </source>
</evidence>
<keyword evidence="7" id="KW-0346">Stress response</keyword>